<dbReference type="InterPro" id="IPR000515">
    <property type="entry name" value="MetI-like"/>
</dbReference>
<feature type="transmembrane region" description="Helical" evidence="9">
    <location>
        <begin position="27"/>
        <end position="55"/>
    </location>
</feature>
<feature type="transmembrane region" description="Helical" evidence="9">
    <location>
        <begin position="165"/>
        <end position="187"/>
    </location>
</feature>
<evidence type="ECO:0000313" key="12">
    <source>
        <dbReference type="EMBL" id="TMI83075.1"/>
    </source>
</evidence>
<dbReference type="GO" id="GO:0006817">
    <property type="term" value="P:phosphate ion transport"/>
    <property type="evidence" value="ECO:0007669"/>
    <property type="project" value="UniProtKB-KW"/>
</dbReference>
<feature type="transmembrane region" description="Helical" evidence="9">
    <location>
        <begin position="283"/>
        <end position="306"/>
    </location>
</feature>
<feature type="transmembrane region" description="Helical" evidence="9">
    <location>
        <begin position="75"/>
        <end position="106"/>
    </location>
</feature>
<keyword evidence="5 10" id="KW-0592">Phosphate transport</keyword>
<dbReference type="InterPro" id="IPR011864">
    <property type="entry name" value="Phosphate_PstC"/>
</dbReference>
<evidence type="ECO:0000256" key="5">
    <source>
        <dbReference type="ARBA" id="ARBA00022592"/>
    </source>
</evidence>
<dbReference type="CDD" id="cd06261">
    <property type="entry name" value="TM_PBP2"/>
    <property type="match status" value="1"/>
</dbReference>
<comment type="similarity">
    <text evidence="2 10">Belongs to the binding-protein-dependent transport system permease family. CysTW subfamily.</text>
</comment>
<dbReference type="GO" id="GO:0005315">
    <property type="term" value="F:phosphate transmembrane transporter activity"/>
    <property type="evidence" value="ECO:0007669"/>
    <property type="project" value="InterPro"/>
</dbReference>
<evidence type="ECO:0000256" key="10">
    <source>
        <dbReference type="RuleBase" id="RU363054"/>
    </source>
</evidence>
<comment type="caution">
    <text evidence="12">The sequence shown here is derived from an EMBL/GenBank/DDBJ whole genome shotgun (WGS) entry which is preliminary data.</text>
</comment>
<sequence>MSPSALLPPRSGLTRGHQAWRDGAFRATLTACGVSVILLVAAVLVQLIAAAMPAIRQFGPSFLWTVRWDPVHSVFGALTYAYGTLASSLVALILAVPVSLGVAIYLAEIAPAGVSTVLSFVVELLASIPSVILGLWGIFVMAPWLRNAVEPALSRTLGWLPLFSGPPYGIGLLAGGMILAIMLVPIVSSVSREVLKTVPVTQREAAYAIGATRWEVIHRAVLPYGRTGIIGAVILGLGRTLGETMAVTMVIGNRPQISPSLFQPAYTIAAALANEFSEATTDIYVSALIELAMVLFVITLIVNAIARWLVWRLAPRGVVSA</sequence>
<protein>
    <recommendedName>
        <fullName evidence="10">Phosphate transport system permease protein</fullName>
    </recommendedName>
</protein>
<evidence type="ECO:0000256" key="9">
    <source>
        <dbReference type="RuleBase" id="RU363032"/>
    </source>
</evidence>
<evidence type="ECO:0000256" key="1">
    <source>
        <dbReference type="ARBA" id="ARBA00004651"/>
    </source>
</evidence>
<evidence type="ECO:0000256" key="2">
    <source>
        <dbReference type="ARBA" id="ARBA00007069"/>
    </source>
</evidence>
<dbReference type="InterPro" id="IPR051124">
    <property type="entry name" value="Phosphate_Transport_Permease"/>
</dbReference>
<dbReference type="Pfam" id="PF00528">
    <property type="entry name" value="BPD_transp_1"/>
    <property type="match status" value="1"/>
</dbReference>
<evidence type="ECO:0000256" key="6">
    <source>
        <dbReference type="ARBA" id="ARBA00022692"/>
    </source>
</evidence>
<dbReference type="PROSITE" id="PS50928">
    <property type="entry name" value="ABC_TM1"/>
    <property type="match status" value="1"/>
</dbReference>
<dbReference type="SUPFAM" id="SSF161098">
    <property type="entry name" value="MetI-like"/>
    <property type="match status" value="1"/>
</dbReference>
<keyword evidence="7 9" id="KW-1133">Transmembrane helix</keyword>
<keyword evidence="3 9" id="KW-0813">Transport</keyword>
<dbReference type="PANTHER" id="PTHR30425">
    <property type="entry name" value="PHOSPHATE TRANSPORT SYSTEM PERMEASE PROTEIN PST"/>
    <property type="match status" value="1"/>
</dbReference>
<reference evidence="12 13" key="1">
    <citation type="journal article" date="2019" name="Nat. Microbiol.">
        <title>Mediterranean grassland soil C-N compound turnover is dependent on rainfall and depth, and is mediated by genomically divergent microorganisms.</title>
        <authorList>
            <person name="Diamond S."/>
            <person name="Andeer P.F."/>
            <person name="Li Z."/>
            <person name="Crits-Christoph A."/>
            <person name="Burstein D."/>
            <person name="Anantharaman K."/>
            <person name="Lane K.R."/>
            <person name="Thomas B.C."/>
            <person name="Pan C."/>
            <person name="Northen T.R."/>
            <person name="Banfield J.F."/>
        </authorList>
    </citation>
    <scope>NUCLEOTIDE SEQUENCE [LARGE SCALE GENOMIC DNA]</scope>
    <source>
        <strain evidence="12">NP_7</strain>
    </source>
</reference>
<dbReference type="AlphaFoldDB" id="A0A537JHS0"/>
<evidence type="ECO:0000256" key="7">
    <source>
        <dbReference type="ARBA" id="ARBA00022989"/>
    </source>
</evidence>
<dbReference type="InterPro" id="IPR035906">
    <property type="entry name" value="MetI-like_sf"/>
</dbReference>
<comment type="function">
    <text evidence="10">Part of the binding-protein-dependent transport system for phosphate; probably responsible for the translocation of the substrate across the membrane.</text>
</comment>
<comment type="subcellular location">
    <subcellularLocation>
        <location evidence="1 9">Cell membrane</location>
        <topology evidence="1 9">Multi-pass membrane protein</topology>
    </subcellularLocation>
</comment>
<feature type="transmembrane region" description="Helical" evidence="9">
    <location>
        <begin position="229"/>
        <end position="251"/>
    </location>
</feature>
<dbReference type="Gene3D" id="1.10.3720.10">
    <property type="entry name" value="MetI-like"/>
    <property type="match status" value="1"/>
</dbReference>
<accession>A0A537JHS0</accession>
<gene>
    <name evidence="12" type="primary">pstC</name>
    <name evidence="12" type="ORF">E6H04_03625</name>
</gene>
<dbReference type="PANTHER" id="PTHR30425:SF1">
    <property type="entry name" value="PHOSPHATE TRANSPORT SYSTEM PERMEASE PROTEIN PSTC"/>
    <property type="match status" value="1"/>
</dbReference>
<keyword evidence="4 10" id="KW-1003">Cell membrane</keyword>
<dbReference type="EMBL" id="VBAO01000094">
    <property type="protein sequence ID" value="TMI83075.1"/>
    <property type="molecule type" value="Genomic_DNA"/>
</dbReference>
<feature type="domain" description="ABC transmembrane type-1" evidence="11">
    <location>
        <begin position="81"/>
        <end position="306"/>
    </location>
</feature>
<evidence type="ECO:0000313" key="13">
    <source>
        <dbReference type="Proteomes" id="UP000320048"/>
    </source>
</evidence>
<feature type="transmembrane region" description="Helical" evidence="9">
    <location>
        <begin position="118"/>
        <end position="145"/>
    </location>
</feature>
<keyword evidence="6 9" id="KW-0812">Transmembrane</keyword>
<evidence type="ECO:0000256" key="3">
    <source>
        <dbReference type="ARBA" id="ARBA00022448"/>
    </source>
</evidence>
<name>A0A537JHS0_9BACT</name>
<dbReference type="Proteomes" id="UP000320048">
    <property type="component" value="Unassembled WGS sequence"/>
</dbReference>
<evidence type="ECO:0000256" key="8">
    <source>
        <dbReference type="ARBA" id="ARBA00023136"/>
    </source>
</evidence>
<dbReference type="GO" id="GO:0005886">
    <property type="term" value="C:plasma membrane"/>
    <property type="evidence" value="ECO:0007669"/>
    <property type="project" value="UniProtKB-SubCell"/>
</dbReference>
<keyword evidence="8 9" id="KW-0472">Membrane</keyword>
<dbReference type="NCBIfam" id="TIGR02138">
    <property type="entry name" value="phosphate_pstC"/>
    <property type="match status" value="1"/>
</dbReference>
<proteinExistence type="inferred from homology"/>
<evidence type="ECO:0000259" key="11">
    <source>
        <dbReference type="PROSITE" id="PS50928"/>
    </source>
</evidence>
<organism evidence="12 13">
    <name type="scientific">Candidatus Segetimicrobium genomatis</name>
    <dbReference type="NCBI Taxonomy" id="2569760"/>
    <lineage>
        <taxon>Bacteria</taxon>
        <taxon>Bacillati</taxon>
        <taxon>Candidatus Sysuimicrobiota</taxon>
        <taxon>Candidatus Sysuimicrobiia</taxon>
        <taxon>Candidatus Sysuimicrobiales</taxon>
        <taxon>Candidatus Segetimicrobiaceae</taxon>
        <taxon>Candidatus Segetimicrobium</taxon>
    </lineage>
</organism>
<evidence type="ECO:0000256" key="4">
    <source>
        <dbReference type="ARBA" id="ARBA00022475"/>
    </source>
</evidence>